<proteinExistence type="predicted"/>
<sequence>MRHTDRLQLFLNEVFKNNNEISTANGPDLVIQHVRKERIQIAEDIHQLVFNLGGDKSRTEMLIGDIQNEIALFSDSYFQLLLTDQQDGSEISPSSTAIIVETVLTEMNMLYKTLMENYPVSFNRDLPVPLSFRNRQLIALSQQTEVMLYELKNQDMNEALVSLLEAYFDKSGKSSSFSLVTSREIDYYMLVAEHLYRLVQSCPVANFEDRLFRELIYLNFNSLPLINHYLKQIQLNYDQVENYQGELIKLIIDLRNLKSLPVHPRFVFQPGGISLKEILCGAITEEITCVEHLQRIQGGLL</sequence>
<dbReference type="Proteomes" id="UP000548326">
    <property type="component" value="Unassembled WGS sequence"/>
</dbReference>
<evidence type="ECO:0000313" key="2">
    <source>
        <dbReference type="Proteomes" id="UP000548326"/>
    </source>
</evidence>
<comment type="caution">
    <text evidence="1">The sequence shown here is derived from an EMBL/GenBank/DDBJ whole genome shotgun (WGS) entry which is preliminary data.</text>
</comment>
<gene>
    <name evidence="1" type="ORF">HDF22_005873</name>
</gene>
<dbReference type="EMBL" id="JACHCA010000029">
    <property type="protein sequence ID" value="MBB6131722.1"/>
    <property type="molecule type" value="Genomic_DNA"/>
</dbReference>
<dbReference type="RefSeq" id="WP_183590131.1">
    <property type="nucleotide sequence ID" value="NZ_JACHCA010000029.1"/>
</dbReference>
<dbReference type="AlphaFoldDB" id="A0A841JN72"/>
<protein>
    <submittedName>
        <fullName evidence="1">Uncharacterized protein</fullName>
    </submittedName>
</protein>
<organism evidence="1 2">
    <name type="scientific">Mucilaginibacter lappiensis</name>
    <dbReference type="NCBI Taxonomy" id="354630"/>
    <lineage>
        <taxon>Bacteria</taxon>
        <taxon>Pseudomonadati</taxon>
        <taxon>Bacteroidota</taxon>
        <taxon>Sphingobacteriia</taxon>
        <taxon>Sphingobacteriales</taxon>
        <taxon>Sphingobacteriaceae</taxon>
        <taxon>Mucilaginibacter</taxon>
    </lineage>
</organism>
<name>A0A841JN72_9SPHI</name>
<accession>A0A841JN72</accession>
<reference evidence="1 2" key="1">
    <citation type="submission" date="2020-08" db="EMBL/GenBank/DDBJ databases">
        <title>Genomic Encyclopedia of Type Strains, Phase IV (KMG-V): Genome sequencing to study the core and pangenomes of soil and plant-associated prokaryotes.</title>
        <authorList>
            <person name="Whitman W."/>
        </authorList>
    </citation>
    <scope>NUCLEOTIDE SEQUENCE [LARGE SCALE GENOMIC DNA]</scope>
    <source>
        <strain evidence="1 2">MP601</strain>
    </source>
</reference>
<evidence type="ECO:0000313" key="1">
    <source>
        <dbReference type="EMBL" id="MBB6131722.1"/>
    </source>
</evidence>